<reference evidence="1" key="1">
    <citation type="submission" date="2021-02" db="EMBL/GenBank/DDBJ databases">
        <authorList>
            <person name="Nowell W R."/>
        </authorList>
    </citation>
    <scope>NUCLEOTIDE SEQUENCE</scope>
</reference>
<dbReference type="EMBL" id="CAJNOR010009783">
    <property type="protein sequence ID" value="CAF1648130.1"/>
    <property type="molecule type" value="Genomic_DNA"/>
</dbReference>
<evidence type="ECO:0000313" key="1">
    <source>
        <dbReference type="EMBL" id="CAF1648130.1"/>
    </source>
</evidence>
<gene>
    <name evidence="1" type="ORF">XAT740_LOCUS54475</name>
</gene>
<sequence>MDPPSNSINEILYRKAEDALLHDENFQDILRPLQGVELPAEPITIDIDDTALTVENEISIIAAVIYCFKRFKIWGIFS</sequence>
<name>A0A816ECT6_ADIRI</name>
<protein>
    <submittedName>
        <fullName evidence="1">Uncharacterized protein</fullName>
    </submittedName>
</protein>
<dbReference type="Proteomes" id="UP000663828">
    <property type="component" value="Unassembled WGS sequence"/>
</dbReference>
<organism evidence="1 2">
    <name type="scientific">Adineta ricciae</name>
    <name type="common">Rotifer</name>
    <dbReference type="NCBI Taxonomy" id="249248"/>
    <lineage>
        <taxon>Eukaryota</taxon>
        <taxon>Metazoa</taxon>
        <taxon>Spiralia</taxon>
        <taxon>Gnathifera</taxon>
        <taxon>Rotifera</taxon>
        <taxon>Eurotatoria</taxon>
        <taxon>Bdelloidea</taxon>
        <taxon>Adinetida</taxon>
        <taxon>Adinetidae</taxon>
        <taxon>Adineta</taxon>
    </lineage>
</organism>
<dbReference type="AlphaFoldDB" id="A0A816ECT6"/>
<accession>A0A816ECT6</accession>
<evidence type="ECO:0000313" key="2">
    <source>
        <dbReference type="Proteomes" id="UP000663828"/>
    </source>
</evidence>
<proteinExistence type="predicted"/>
<keyword evidence="2" id="KW-1185">Reference proteome</keyword>
<comment type="caution">
    <text evidence="1">The sequence shown here is derived from an EMBL/GenBank/DDBJ whole genome shotgun (WGS) entry which is preliminary data.</text>
</comment>